<accession>A0A0L8A4U8</accession>
<dbReference type="Pfam" id="PF12680">
    <property type="entry name" value="SnoaL_2"/>
    <property type="match status" value="1"/>
</dbReference>
<evidence type="ECO:0000313" key="2">
    <source>
        <dbReference type="EMBL" id="KOE97241.1"/>
    </source>
</evidence>
<dbReference type="RefSeq" id="WP_010480521.1">
    <property type="nucleotide sequence ID" value="NZ_AJLO02000047.1"/>
</dbReference>
<proteinExistence type="predicted"/>
<dbReference type="InterPro" id="IPR037401">
    <property type="entry name" value="SnoaL-like"/>
</dbReference>
<protein>
    <recommendedName>
        <fullName evidence="1">SnoaL-like domain-containing protein</fullName>
    </recommendedName>
</protein>
<evidence type="ECO:0000259" key="1">
    <source>
        <dbReference type="Pfam" id="PF12680"/>
    </source>
</evidence>
<feature type="domain" description="SnoaL-like" evidence="1">
    <location>
        <begin position="10"/>
        <end position="123"/>
    </location>
</feature>
<comment type="caution">
    <text evidence="2">The sequence shown here is derived from an EMBL/GenBank/DDBJ whole genome shotgun (WGS) entry which is preliminary data.</text>
</comment>
<name>A0A0L8A4U8_9GAMM</name>
<dbReference type="Gene3D" id="3.10.450.50">
    <property type="match status" value="1"/>
</dbReference>
<dbReference type="OrthoDB" id="582835at2"/>
<dbReference type="EMBL" id="AJLO02000047">
    <property type="protein sequence ID" value="KOE97241.1"/>
    <property type="molecule type" value="Genomic_DNA"/>
</dbReference>
<reference evidence="2 3" key="1">
    <citation type="journal article" date="2012" name="J. Bacteriol.">
        <title>Genome sequence of a novel nicotine-degrading strain, Pseudomonas geniculata N1.</title>
        <authorList>
            <person name="Tang H."/>
            <person name="Yu H."/>
            <person name="Tai C."/>
            <person name="Huang K."/>
            <person name="Liu Y."/>
            <person name="Wang L."/>
            <person name="Yao Y."/>
            <person name="Wu G."/>
            <person name="Xu P."/>
        </authorList>
    </citation>
    <scope>NUCLEOTIDE SEQUENCE [LARGE SCALE GENOMIC DNA]</scope>
    <source>
        <strain evidence="2 3">N1</strain>
    </source>
</reference>
<gene>
    <name evidence="2" type="ORF">W7K_21010</name>
</gene>
<dbReference type="Proteomes" id="UP000036890">
    <property type="component" value="Unassembled WGS sequence"/>
</dbReference>
<dbReference type="InterPro" id="IPR032710">
    <property type="entry name" value="NTF2-like_dom_sf"/>
</dbReference>
<organism evidence="2 3">
    <name type="scientific">Stenotrophomonas geniculata N1</name>
    <dbReference type="NCBI Taxonomy" id="1167641"/>
    <lineage>
        <taxon>Bacteria</taxon>
        <taxon>Pseudomonadati</taxon>
        <taxon>Pseudomonadota</taxon>
        <taxon>Gammaproteobacteria</taxon>
        <taxon>Lysobacterales</taxon>
        <taxon>Lysobacteraceae</taxon>
        <taxon>Stenotrophomonas</taxon>
    </lineage>
</organism>
<dbReference type="SUPFAM" id="SSF54427">
    <property type="entry name" value="NTF2-like"/>
    <property type="match status" value="1"/>
</dbReference>
<evidence type="ECO:0000313" key="3">
    <source>
        <dbReference type="Proteomes" id="UP000036890"/>
    </source>
</evidence>
<sequence>MDESHCRHLIEHYLQAYNRFDIDAMLAVLAHNVRFENHSGGQLTMVTEGIDAFGELARQSAPLFREREQRLLELIFKDGVVLASIDWRGVFAQDIPDGPGAGTELALQGHSEFAFEDGRIVRIVDRS</sequence>
<dbReference type="AlphaFoldDB" id="A0A0L8A4U8"/>